<dbReference type="Pfam" id="PF24597">
    <property type="entry name" value="TPR_DOP1_M"/>
    <property type="match status" value="1"/>
</dbReference>
<feature type="domain" description="DOP1-like C-terminal" evidence="10">
    <location>
        <begin position="1390"/>
        <end position="1902"/>
    </location>
</feature>
<comment type="caution">
    <text evidence="11">The sequence shown here is derived from an EMBL/GenBank/DDBJ whole genome shotgun (WGS) entry which is preliminary data.</text>
</comment>
<reference evidence="12" key="1">
    <citation type="journal article" date="2023" name="Mol. Phylogenet. Evol.">
        <title>Genome-scale phylogeny and comparative genomics of the fungal order Sordariales.</title>
        <authorList>
            <person name="Hensen N."/>
            <person name="Bonometti L."/>
            <person name="Westerberg I."/>
            <person name="Brannstrom I.O."/>
            <person name="Guillou S."/>
            <person name="Cros-Aarteil S."/>
            <person name="Calhoun S."/>
            <person name="Haridas S."/>
            <person name="Kuo A."/>
            <person name="Mondo S."/>
            <person name="Pangilinan J."/>
            <person name="Riley R."/>
            <person name="LaButti K."/>
            <person name="Andreopoulos B."/>
            <person name="Lipzen A."/>
            <person name="Chen C."/>
            <person name="Yan M."/>
            <person name="Daum C."/>
            <person name="Ng V."/>
            <person name="Clum A."/>
            <person name="Steindorff A."/>
            <person name="Ohm R.A."/>
            <person name="Martin F."/>
            <person name="Silar P."/>
            <person name="Natvig D.O."/>
            <person name="Lalanne C."/>
            <person name="Gautier V."/>
            <person name="Ament-Velasquez S.L."/>
            <person name="Kruys A."/>
            <person name="Hutchinson M.I."/>
            <person name="Powell A.J."/>
            <person name="Barry K."/>
            <person name="Miller A.N."/>
            <person name="Grigoriev I.V."/>
            <person name="Debuchy R."/>
            <person name="Gladieux P."/>
            <person name="Hiltunen Thoren M."/>
            <person name="Johannesson H."/>
        </authorList>
    </citation>
    <scope>NUCLEOTIDE SEQUENCE [LARGE SCALE GENOMIC DNA]</scope>
    <source>
        <strain evidence="12">CBS 340.73</strain>
    </source>
</reference>
<dbReference type="Proteomes" id="UP001303473">
    <property type="component" value="Unassembled WGS sequence"/>
</dbReference>
<keyword evidence="2" id="KW-0813">Transport</keyword>
<gene>
    <name evidence="11" type="ORF">QBC46DRAFT_417263</name>
</gene>
<keyword evidence="12" id="KW-1185">Reference proteome</keyword>
<dbReference type="GO" id="GO:0005829">
    <property type="term" value="C:cytosol"/>
    <property type="evidence" value="ECO:0007669"/>
    <property type="project" value="GOC"/>
</dbReference>
<evidence type="ECO:0000256" key="5">
    <source>
        <dbReference type="ARBA" id="ARBA00023136"/>
    </source>
</evidence>
<evidence type="ECO:0000256" key="7">
    <source>
        <dbReference type="SAM" id="MobiDB-lite"/>
    </source>
</evidence>
<evidence type="ECO:0000256" key="4">
    <source>
        <dbReference type="ARBA" id="ARBA00023034"/>
    </source>
</evidence>
<sequence length="1929" mass="211657">MALEPSRRSISPESSGRESPVPRQWRNQLGSEEAPAKDKHYRKYASGVDRALSLFDTALQEWADYISFLNRLLKALQARHSGTTTIPAKATVAKRLAQCLNPSLPSGVHQKALEVYNYVFTVIGKEGLSRDLPLYLPGLASVLSFASLSVRTPFLDLLERHFLELNPRSLRPAMKSIVLALLPGLEEETSEDFERTLRLMERFKTTIRPAGSSEITSVHSSGDDFFWQCFFLAAITGHSRRTGALAYLVRYLPKLGHALPHEAQKAAKDTPNGVDADVSAKLAQLVTSPEPGLLLRCFAAGLADEQLLIQRGFLDLLVTHLPLHSRVLQTRAKTGDLELLLRAAAGVTSRRDMSLNRRLWTWLLGPDPTASVEMEVESPNSPSLQGQGFLASRTSYFEEFGLQPLTRALLGMIKTSGDSNPSERARPYRVCLSLMDRWEIGGLVVPEVFLPVVDSVRQFKARAASRTDFSEVLRSASVFFDGVESGLIYGDMLSLVAQAVGPGLLSPDERSDKLDLVQFMLTHFNVKEEEMVTIHAPLTVLSMLCMVEEAKEKEKAAKSLAIATVGARLHAQALSIAANLLELVPERAFPIDPKTGKPPPGPTPAVEPKILAATPNVELLKKIKAFYVTHQGNIDATSPPFAAQNVAELLLQKACNLVCDSLSKRESGPAVGVKSRILILLLTKTPRNSFFDVMRLLDSLHECLSSSRTPIPFTTWSSALLLCTELYSSRRISDVEISDLITPLVRHAWSFLSASEPKHHVETVRSLWQLQTVVSPFDRDIEAAICALMLEKDTAGTFALRPADPGRSFAVLWSHSLQDHPGSERRGSKTLNGDLKAPTRLAGANDYGLMLTRPLFLMLDALSDERTQLFMTVKTWLNSLVGVDKLFWIFAAELADLDFLRGQKAEFTGSDDLDMGLYYLRTLSNIFRWAPDNIWAVLAKKTLSSNSFHEPLSEITGTENDVTFQEFFLHVCLRCIACDKIPDPSLEGRVTQLYRSALTLLHQILLNPYAQSLSQLHLETPLIEKLMQSLSGPDPYVQVLLLDVVFASLKLRESLPVELPISPITSEKRTATGTMVDPKSSLTRISLTGERPPITQLPPPPTLIKCILAGLSSPSSRPVLDSWIGFLTECLPLYSDTIFQVLIPLVETLCKEVGNTFSSLQRLFRDNAAAEQPQSAVGPETTLISLLNGLEHVLARGHDRLLAEEARVQVVKNPDQQSQGFFGNMVSGVFSSDGQQPASRSATANDRLTVLLAFQDAVRICFTIWSWGQGSGSGTGNDEKQDPSSAASFNYTSLRMRNRARRLLEHLFAAETLESLETVIGIWRRSLSDNKPDAHQEVFNLLPALDGSRPKHTIPALFNSIYSRTNPAALDPSRRSTLTIELQDTDVVIFLVDYARSLEDDAMDEIWQDCMAFLKDLLGNPFPHRQTLPSLLEFAAILGEKVDNTNFGEQRKMRRELADVFLRLLTAIFTTRPTSFASDTTTTATSATSAATSTIIEKRPSQTVSRKSSSSAVVKLPADRADDVVGILSGIVPNLPKILVESDRILTAATAISANVIGPTLRSKSFPDTVSKNTLVLLQELSRLPNNQKQWKKDIADAFNDGRFFGSNICLVKTDWLPLLKQWTVTDKERMPEILGRITPPTTAGIVFGVGATSARLEADRKTQLNLRRIATLIVACGNDSFVGDLTAIMDKLVELLGATSTSSPSSTTRAEVYMVVRALVLKTSAVHLGALWPVINTELHAAVSSVVSPDHSASSDTYSNAAVMQACKLLDLLVAVAPDDFQLHEWLFVTDTIDAVYRPPLGSYQPVALVDELSEELGSVMMMGNIQPTENVTTTTTTAVAGGGGGGGGGGSGGLNLRRPLLGPGGISDEVGMERKDELVAKVLRPFFAQLSIYAFESTYSMAPLDWEGCIQGLLRDLFDERSVVRAL</sequence>
<dbReference type="InterPro" id="IPR056457">
    <property type="entry name" value="DOP1_C"/>
</dbReference>
<dbReference type="InterPro" id="IPR056458">
    <property type="entry name" value="TPR_DOP1_M"/>
</dbReference>
<evidence type="ECO:0000256" key="2">
    <source>
        <dbReference type="ARBA" id="ARBA00022448"/>
    </source>
</evidence>
<keyword evidence="3" id="KW-0653">Protein transport</keyword>
<evidence type="ECO:0000256" key="3">
    <source>
        <dbReference type="ARBA" id="ARBA00022927"/>
    </source>
</evidence>
<dbReference type="GO" id="GO:0005802">
    <property type="term" value="C:trans-Golgi network"/>
    <property type="evidence" value="ECO:0007669"/>
    <property type="project" value="TreeGrafter"/>
</dbReference>
<evidence type="ECO:0000256" key="1">
    <source>
        <dbReference type="ARBA" id="ARBA00004395"/>
    </source>
</evidence>
<evidence type="ECO:0000259" key="9">
    <source>
        <dbReference type="Pfam" id="PF24597"/>
    </source>
</evidence>
<feature type="region of interest" description="Disordered" evidence="7">
    <location>
        <begin position="1"/>
        <end position="37"/>
    </location>
</feature>
<dbReference type="PANTHER" id="PTHR14042">
    <property type="entry name" value="DOPEY-RELATED"/>
    <property type="match status" value="1"/>
</dbReference>
<dbReference type="EMBL" id="MU853864">
    <property type="protein sequence ID" value="KAK3937079.1"/>
    <property type="molecule type" value="Genomic_DNA"/>
</dbReference>
<protein>
    <submittedName>
        <fullName evidence="11">Protein dopey</fullName>
    </submittedName>
</protein>
<name>A0AAN6N2B3_9PEZI</name>
<evidence type="ECO:0000313" key="11">
    <source>
        <dbReference type="EMBL" id="KAK3937079.1"/>
    </source>
</evidence>
<feature type="domain" description="DOP1-like middle TPR" evidence="9">
    <location>
        <begin position="396"/>
        <end position="627"/>
    </location>
</feature>
<evidence type="ECO:0000256" key="6">
    <source>
        <dbReference type="ARBA" id="ARBA00046326"/>
    </source>
</evidence>
<evidence type="ECO:0000259" key="10">
    <source>
        <dbReference type="Pfam" id="PF24598"/>
    </source>
</evidence>
<dbReference type="GO" id="GO:0005768">
    <property type="term" value="C:endosome"/>
    <property type="evidence" value="ECO:0007669"/>
    <property type="project" value="TreeGrafter"/>
</dbReference>
<dbReference type="PANTHER" id="PTHR14042:SF24">
    <property type="entry name" value="PROTEIN DOPEY-1 HOMOLOG"/>
    <property type="match status" value="1"/>
</dbReference>
<keyword evidence="5" id="KW-0472">Membrane</keyword>
<dbReference type="SUPFAM" id="SSF48371">
    <property type="entry name" value="ARM repeat"/>
    <property type="match status" value="1"/>
</dbReference>
<comment type="subcellular location">
    <subcellularLocation>
        <location evidence="1">Golgi apparatus membrane</location>
        <topology evidence="1">Peripheral membrane protein</topology>
    </subcellularLocation>
</comment>
<dbReference type="GO" id="GO:0006895">
    <property type="term" value="P:Golgi to endosome transport"/>
    <property type="evidence" value="ECO:0007669"/>
    <property type="project" value="InterPro"/>
</dbReference>
<dbReference type="GO" id="GO:0000139">
    <property type="term" value="C:Golgi membrane"/>
    <property type="evidence" value="ECO:0007669"/>
    <property type="project" value="UniProtKB-SubCell"/>
</dbReference>
<dbReference type="GO" id="GO:0015031">
    <property type="term" value="P:protein transport"/>
    <property type="evidence" value="ECO:0007669"/>
    <property type="project" value="UniProtKB-KW"/>
</dbReference>
<dbReference type="InterPro" id="IPR007249">
    <property type="entry name" value="DOP1_N"/>
</dbReference>
<dbReference type="InterPro" id="IPR016024">
    <property type="entry name" value="ARM-type_fold"/>
</dbReference>
<feature type="domain" description="DOP1 N-terminal" evidence="8">
    <location>
        <begin position="38"/>
        <end position="367"/>
    </location>
</feature>
<dbReference type="InterPro" id="IPR040314">
    <property type="entry name" value="DOP1"/>
</dbReference>
<proteinExistence type="inferred from homology"/>
<feature type="compositionally biased region" description="Low complexity" evidence="7">
    <location>
        <begin position="8"/>
        <end position="19"/>
    </location>
</feature>
<organism evidence="11 12">
    <name type="scientific">Diplogelasinospora grovesii</name>
    <dbReference type="NCBI Taxonomy" id="303347"/>
    <lineage>
        <taxon>Eukaryota</taxon>
        <taxon>Fungi</taxon>
        <taxon>Dikarya</taxon>
        <taxon>Ascomycota</taxon>
        <taxon>Pezizomycotina</taxon>
        <taxon>Sordariomycetes</taxon>
        <taxon>Sordariomycetidae</taxon>
        <taxon>Sordariales</taxon>
        <taxon>Diplogelasinosporaceae</taxon>
        <taxon>Diplogelasinospora</taxon>
    </lineage>
</organism>
<keyword evidence="4" id="KW-0333">Golgi apparatus</keyword>
<accession>A0AAN6N2B3</accession>
<evidence type="ECO:0000313" key="12">
    <source>
        <dbReference type="Proteomes" id="UP001303473"/>
    </source>
</evidence>
<evidence type="ECO:0000259" key="8">
    <source>
        <dbReference type="Pfam" id="PF04118"/>
    </source>
</evidence>
<dbReference type="Pfam" id="PF04118">
    <property type="entry name" value="Dopey_N"/>
    <property type="match status" value="1"/>
</dbReference>
<dbReference type="Pfam" id="PF24598">
    <property type="entry name" value="DOP1_C"/>
    <property type="match status" value="1"/>
</dbReference>
<comment type="similarity">
    <text evidence="6">Belongs to the DOP1 family.</text>
</comment>